<dbReference type="GO" id="GO:0007015">
    <property type="term" value="P:actin filament organization"/>
    <property type="evidence" value="ECO:0007669"/>
    <property type="project" value="TreeGrafter"/>
</dbReference>
<keyword evidence="27" id="KW-0479">Metal-binding</keyword>
<dbReference type="EC" id="3.5.1.23" evidence="6"/>
<evidence type="ECO:0000256" key="29">
    <source>
        <dbReference type="PROSITE-ProRule" id="PRU00192"/>
    </source>
</evidence>
<feature type="compositionally biased region" description="Low complexity" evidence="32">
    <location>
        <begin position="1723"/>
        <end position="1744"/>
    </location>
</feature>
<evidence type="ECO:0000256" key="23">
    <source>
        <dbReference type="ARBA" id="ARBA00040640"/>
    </source>
</evidence>
<dbReference type="InterPro" id="IPR038704">
    <property type="entry name" value="YEAST_sf"/>
</dbReference>
<dbReference type="PROSITE" id="PS50002">
    <property type="entry name" value="SH3"/>
    <property type="match status" value="1"/>
</dbReference>
<dbReference type="GO" id="GO:0006672">
    <property type="term" value="P:ceramide metabolic process"/>
    <property type="evidence" value="ECO:0007669"/>
    <property type="project" value="InterPro"/>
</dbReference>
<dbReference type="InterPro" id="IPR001609">
    <property type="entry name" value="Myosin_head_motor_dom-like"/>
</dbReference>
<keyword evidence="14" id="KW-0746">Sphingolipid metabolism</keyword>
<evidence type="ECO:0000259" key="36">
    <source>
        <dbReference type="PROSITE" id="PS51456"/>
    </source>
</evidence>
<evidence type="ECO:0000256" key="3">
    <source>
        <dbReference type="ARBA" id="ARBA00004991"/>
    </source>
</evidence>
<keyword evidence="18 33" id="KW-0472">Membrane</keyword>
<feature type="domain" description="YEATS" evidence="35">
    <location>
        <begin position="1351"/>
        <end position="1482"/>
    </location>
</feature>
<dbReference type="GO" id="GO:0005886">
    <property type="term" value="C:plasma membrane"/>
    <property type="evidence" value="ECO:0007669"/>
    <property type="project" value="TreeGrafter"/>
</dbReference>
<feature type="binding site" evidence="28">
    <location>
        <position position="1305"/>
    </location>
    <ligand>
        <name>Zn(2+)</name>
        <dbReference type="ChEBI" id="CHEBI:29105"/>
        <note>catalytic</note>
    </ligand>
</feature>
<evidence type="ECO:0000313" key="38">
    <source>
        <dbReference type="EMBL" id="TRY98427.1"/>
    </source>
</evidence>
<dbReference type="PANTHER" id="PTHR13140">
    <property type="entry name" value="MYOSIN"/>
    <property type="match status" value="1"/>
</dbReference>
<evidence type="ECO:0000256" key="32">
    <source>
        <dbReference type="SAM" id="MobiDB-lite"/>
    </source>
</evidence>
<evidence type="ECO:0000256" key="27">
    <source>
        <dbReference type="PIRSR" id="PIRSR608901-1"/>
    </source>
</evidence>
<dbReference type="Gene3D" id="1.20.5.4820">
    <property type="match status" value="1"/>
</dbReference>
<dbReference type="PRINTS" id="PR00193">
    <property type="entry name" value="MYOSINHEAVY"/>
</dbReference>
<dbReference type="InterPro" id="IPR001452">
    <property type="entry name" value="SH3_domain"/>
</dbReference>
<dbReference type="InterPro" id="IPR010926">
    <property type="entry name" value="Myosin_TH1"/>
</dbReference>
<evidence type="ECO:0000256" key="14">
    <source>
        <dbReference type="ARBA" id="ARBA00022919"/>
    </source>
</evidence>
<feature type="binding site" evidence="27">
    <location>
        <position position="1118"/>
    </location>
    <ligand>
        <name>Ca(2+)</name>
        <dbReference type="ChEBI" id="CHEBI:29108"/>
    </ligand>
</feature>
<evidence type="ECO:0000256" key="10">
    <source>
        <dbReference type="ARBA" id="ARBA00022741"/>
    </source>
</evidence>
<comment type="catalytic activity">
    <reaction evidence="24">
        <text>N-(9Z-octadecenoyl)-sphing-4-enine + H2O = sphing-4-enine + (9Z)-octadecenoate</text>
        <dbReference type="Rhea" id="RHEA:41299"/>
        <dbReference type="ChEBI" id="CHEBI:15377"/>
        <dbReference type="ChEBI" id="CHEBI:30823"/>
        <dbReference type="ChEBI" id="CHEBI:57756"/>
        <dbReference type="ChEBI" id="CHEBI:77996"/>
    </reaction>
    <physiologicalReaction direction="left-to-right" evidence="24">
        <dbReference type="Rhea" id="RHEA:41300"/>
    </physiologicalReaction>
</comment>
<reference evidence="38 39" key="1">
    <citation type="journal article" date="2019" name="Sci. Data">
        <title>Hybrid genome assembly and annotation of Danionella translucida.</title>
        <authorList>
            <person name="Kadobianskyi M."/>
            <person name="Schulze L."/>
            <person name="Schuelke M."/>
            <person name="Judkewitz B."/>
        </authorList>
    </citation>
    <scope>NUCLEOTIDE SEQUENCE [LARGE SCALE GENOMIC DNA]</scope>
    <source>
        <strain evidence="38 39">Bolton</strain>
    </source>
</reference>
<dbReference type="InterPro" id="IPR027417">
    <property type="entry name" value="P-loop_NTPase"/>
</dbReference>
<dbReference type="Gene3D" id="3.40.850.10">
    <property type="entry name" value="Kinesin motor domain"/>
    <property type="match status" value="1"/>
</dbReference>
<evidence type="ECO:0000256" key="21">
    <source>
        <dbReference type="ARBA" id="ARBA00023242"/>
    </source>
</evidence>
<keyword evidence="19 31" id="KW-0505">Motor protein</keyword>
<keyword evidence="20 31" id="KW-0009">Actin-binding</keyword>
<dbReference type="PANTHER" id="PTHR13140:SF663">
    <property type="entry name" value="UNCONVENTIONAL MYOSIN-IF"/>
    <property type="match status" value="1"/>
</dbReference>
<keyword evidence="13" id="KW-0112">Calmodulin-binding</keyword>
<dbReference type="Proteomes" id="UP000316079">
    <property type="component" value="Unassembled WGS sequence"/>
</dbReference>
<evidence type="ECO:0000259" key="34">
    <source>
        <dbReference type="PROSITE" id="PS50002"/>
    </source>
</evidence>
<gene>
    <name evidence="38" type="ORF">DNTS_017971</name>
</gene>
<dbReference type="GO" id="GO:0000146">
    <property type="term" value="F:microfilament motor activity"/>
    <property type="evidence" value="ECO:0007669"/>
    <property type="project" value="TreeGrafter"/>
</dbReference>
<evidence type="ECO:0000256" key="25">
    <source>
        <dbReference type="ARBA" id="ARBA00048323"/>
    </source>
</evidence>
<dbReference type="GO" id="GO:0048731">
    <property type="term" value="P:system development"/>
    <property type="evidence" value="ECO:0007669"/>
    <property type="project" value="UniProtKB-ARBA"/>
</dbReference>
<keyword evidence="9 33" id="KW-0812">Transmembrane</keyword>
<keyword evidence="10 31" id="KW-0547">Nucleotide-binding</keyword>
<dbReference type="Gene3D" id="2.60.40.1970">
    <property type="entry name" value="YEATS domain"/>
    <property type="match status" value="1"/>
</dbReference>
<feature type="transmembrane region" description="Helical" evidence="33">
    <location>
        <begin position="1268"/>
        <end position="1287"/>
    </location>
</feature>
<comment type="similarity">
    <text evidence="4 31">Belongs to the TRAFAC class myosin-kinesin ATPase superfamily. Myosin family.</text>
</comment>
<feature type="transmembrane region" description="Helical" evidence="33">
    <location>
        <begin position="1157"/>
        <end position="1178"/>
    </location>
</feature>
<dbReference type="Pfam" id="PF00063">
    <property type="entry name" value="Myosin_head"/>
    <property type="match status" value="1"/>
</dbReference>
<dbReference type="GO" id="GO:0046872">
    <property type="term" value="F:metal ion binding"/>
    <property type="evidence" value="ECO:0007669"/>
    <property type="project" value="UniProtKB-KW"/>
</dbReference>
<dbReference type="FunFam" id="2.30.30.40:FF:000072">
    <property type="entry name" value="Unconventional Myosin IB"/>
    <property type="match status" value="1"/>
</dbReference>
<dbReference type="Pfam" id="PF05875">
    <property type="entry name" value="Ceramidase"/>
    <property type="match status" value="1"/>
</dbReference>
<evidence type="ECO:0000256" key="8">
    <source>
        <dbReference type="ARBA" id="ARBA00022553"/>
    </source>
</evidence>
<dbReference type="InterPro" id="IPR036072">
    <property type="entry name" value="MYSc_Myo1"/>
</dbReference>
<feature type="domain" description="Myosin motor" evidence="36">
    <location>
        <begin position="15"/>
        <end position="688"/>
    </location>
</feature>
<evidence type="ECO:0000256" key="9">
    <source>
        <dbReference type="ARBA" id="ARBA00022692"/>
    </source>
</evidence>
<feature type="transmembrane region" description="Helical" evidence="33">
    <location>
        <begin position="1190"/>
        <end position="1206"/>
    </location>
</feature>
<feature type="compositionally biased region" description="Basic and acidic residues" evidence="32">
    <location>
        <begin position="1544"/>
        <end position="1573"/>
    </location>
</feature>
<dbReference type="PROSITE" id="PS51037">
    <property type="entry name" value="YEATS"/>
    <property type="match status" value="1"/>
</dbReference>
<dbReference type="Pfam" id="PF03366">
    <property type="entry name" value="YEATS"/>
    <property type="match status" value="1"/>
</dbReference>
<feature type="binding site" evidence="28">
    <location>
        <position position="1177"/>
    </location>
    <ligand>
        <name>Zn(2+)</name>
        <dbReference type="ChEBI" id="CHEBI:29105"/>
        <note>catalytic</note>
    </ligand>
</feature>
<evidence type="ECO:0000256" key="16">
    <source>
        <dbReference type="ARBA" id="ARBA00023043"/>
    </source>
</evidence>
<evidence type="ECO:0000256" key="20">
    <source>
        <dbReference type="ARBA" id="ARBA00023203"/>
    </source>
</evidence>
<feature type="region of interest" description="Disordered" evidence="32">
    <location>
        <begin position="1491"/>
        <end position="1840"/>
    </location>
</feature>
<evidence type="ECO:0000256" key="15">
    <source>
        <dbReference type="ARBA" id="ARBA00022989"/>
    </source>
</evidence>
<feature type="binding site" evidence="27">
    <location>
        <position position="1113"/>
    </location>
    <ligand>
        <name>Ca(2+)</name>
        <dbReference type="ChEBI" id="CHEBI:29108"/>
    </ligand>
</feature>
<dbReference type="GO" id="GO:0005737">
    <property type="term" value="C:cytoplasm"/>
    <property type="evidence" value="ECO:0007669"/>
    <property type="project" value="TreeGrafter"/>
</dbReference>
<dbReference type="FunFam" id="1.20.58.530:FF:000007">
    <property type="entry name" value="Myosin IE"/>
    <property type="match status" value="1"/>
</dbReference>
<keyword evidence="14" id="KW-0443">Lipid metabolism</keyword>
<proteinExistence type="inferred from homology"/>
<feature type="binding site" evidence="28">
    <location>
        <position position="1309"/>
    </location>
    <ligand>
        <name>Zn(2+)</name>
        <dbReference type="ChEBI" id="CHEBI:29105"/>
        <note>catalytic</note>
    </ligand>
</feature>
<evidence type="ECO:0000256" key="26">
    <source>
        <dbReference type="ARBA" id="ARBA00049511"/>
    </source>
</evidence>
<comment type="similarity">
    <text evidence="5">Belongs to the alkaline ceramidase family.</text>
</comment>
<dbReference type="Gene3D" id="1.10.10.820">
    <property type="match status" value="1"/>
</dbReference>
<dbReference type="FunFam" id="1.10.10.820:FF:000001">
    <property type="entry name" value="Myosin heavy chain"/>
    <property type="match status" value="1"/>
</dbReference>
<comment type="caution">
    <text evidence="38">The sequence shown here is derived from an EMBL/GenBank/DDBJ whole genome shotgun (WGS) entry which is preliminary data.</text>
</comment>
<feature type="compositionally biased region" description="Low complexity" evidence="32">
    <location>
        <begin position="1665"/>
        <end position="1680"/>
    </location>
</feature>
<dbReference type="CDD" id="cd23767">
    <property type="entry name" value="IQCD"/>
    <property type="match status" value="1"/>
</dbReference>
<dbReference type="PROSITE" id="PS51456">
    <property type="entry name" value="MYOSIN_MOTOR"/>
    <property type="match status" value="1"/>
</dbReference>
<dbReference type="GO" id="GO:0016459">
    <property type="term" value="C:myosin complex"/>
    <property type="evidence" value="ECO:0007669"/>
    <property type="project" value="UniProtKB-KW"/>
</dbReference>
<dbReference type="STRING" id="623744.A0A553R8C2"/>
<evidence type="ECO:0000256" key="24">
    <source>
        <dbReference type="ARBA" id="ARBA00047401"/>
    </source>
</evidence>
<feature type="compositionally biased region" description="Basic and acidic residues" evidence="32">
    <location>
        <begin position="1585"/>
        <end position="1610"/>
    </location>
</feature>
<evidence type="ECO:0000256" key="5">
    <source>
        <dbReference type="ARBA" id="ARBA00009780"/>
    </source>
</evidence>
<dbReference type="GO" id="GO:0005516">
    <property type="term" value="F:calmodulin binding"/>
    <property type="evidence" value="ECO:0007669"/>
    <property type="project" value="UniProtKB-KW"/>
</dbReference>
<evidence type="ECO:0000256" key="33">
    <source>
        <dbReference type="SAM" id="Phobius"/>
    </source>
</evidence>
<feature type="compositionally biased region" description="Acidic residues" evidence="32">
    <location>
        <begin position="1765"/>
        <end position="1780"/>
    </location>
</feature>
<keyword evidence="27" id="KW-0106">Calcium</keyword>
<dbReference type="GO" id="GO:0017040">
    <property type="term" value="F:N-acylsphingosine amidohydrolase activity"/>
    <property type="evidence" value="ECO:0007669"/>
    <property type="project" value="UniProtKB-EC"/>
</dbReference>
<dbReference type="InterPro" id="IPR040930">
    <property type="entry name" value="AF-9_AHD"/>
</dbReference>
<dbReference type="PROSITE" id="PS51757">
    <property type="entry name" value="TH1"/>
    <property type="match status" value="1"/>
</dbReference>
<keyword evidence="11" id="KW-0378">Hydrolase</keyword>
<evidence type="ECO:0000256" key="31">
    <source>
        <dbReference type="PROSITE-ProRule" id="PRU00782"/>
    </source>
</evidence>
<dbReference type="SUPFAM" id="SSF52540">
    <property type="entry name" value="P-loop containing nucleoside triphosphate hydrolases"/>
    <property type="match status" value="1"/>
</dbReference>
<evidence type="ECO:0000256" key="18">
    <source>
        <dbReference type="ARBA" id="ARBA00023136"/>
    </source>
</evidence>
<feature type="transmembrane region" description="Helical" evidence="33">
    <location>
        <begin position="1307"/>
        <end position="1326"/>
    </location>
</feature>
<evidence type="ECO:0000256" key="19">
    <source>
        <dbReference type="ARBA" id="ARBA00023175"/>
    </source>
</evidence>
<feature type="compositionally biased region" description="Basic and acidic residues" evidence="32">
    <location>
        <begin position="1681"/>
        <end position="1710"/>
    </location>
</feature>
<accession>A0A553R8C2</accession>
<dbReference type="FunFam" id="3.40.850.10:FF:000101">
    <property type="entry name" value="Slow myosin heavy chain 2"/>
    <property type="match status" value="1"/>
</dbReference>
<keyword evidence="16" id="KW-0040">ANK repeat</keyword>
<dbReference type="OrthoDB" id="6108017at2759"/>
<comment type="pathway">
    <text evidence="3">Sphingolipid metabolism.</text>
</comment>
<dbReference type="FunFam" id="1.20.120.720:FF:000010">
    <property type="entry name" value="Unconventional myosin-Ie"/>
    <property type="match status" value="1"/>
</dbReference>
<evidence type="ECO:0000256" key="4">
    <source>
        <dbReference type="ARBA" id="ARBA00008314"/>
    </source>
</evidence>
<keyword evidence="39" id="KW-1185">Reference proteome</keyword>
<evidence type="ECO:0000256" key="1">
    <source>
        <dbReference type="ARBA" id="ARBA00004141"/>
    </source>
</evidence>
<dbReference type="GO" id="GO:0046512">
    <property type="term" value="P:sphingosine biosynthetic process"/>
    <property type="evidence" value="ECO:0007669"/>
    <property type="project" value="UniProtKB-ARBA"/>
</dbReference>
<feature type="binding site" evidence="27">
    <location>
        <position position="1114"/>
    </location>
    <ligand>
        <name>Ca(2+)</name>
        <dbReference type="ChEBI" id="CHEBI:29108"/>
    </ligand>
</feature>
<feature type="transmembrane region" description="Helical" evidence="33">
    <location>
        <begin position="1128"/>
        <end position="1148"/>
    </location>
</feature>
<feature type="transmembrane region" description="Helical" evidence="33">
    <location>
        <begin position="1218"/>
        <end position="1236"/>
    </location>
</feature>
<keyword evidence="17 31" id="KW-0518">Myosin</keyword>
<comment type="subcellular location">
    <subcellularLocation>
        <location evidence="1">Membrane</location>
        <topology evidence="1">Multi-pass membrane protein</topology>
    </subcellularLocation>
    <subcellularLocation>
        <location evidence="30">Nucleus</location>
    </subcellularLocation>
</comment>
<feature type="domain" description="TH1" evidence="37">
    <location>
        <begin position="726"/>
        <end position="914"/>
    </location>
</feature>
<dbReference type="InterPro" id="IPR036028">
    <property type="entry name" value="SH3-like_dom_sf"/>
</dbReference>
<dbReference type="SUPFAM" id="SSF50044">
    <property type="entry name" value="SH3-domain"/>
    <property type="match status" value="1"/>
</dbReference>
<name>A0A553R8C2_9TELE</name>
<evidence type="ECO:0000256" key="13">
    <source>
        <dbReference type="ARBA" id="ARBA00022860"/>
    </source>
</evidence>
<evidence type="ECO:0000259" key="35">
    <source>
        <dbReference type="PROSITE" id="PS51037"/>
    </source>
</evidence>
<evidence type="ECO:0000259" key="37">
    <source>
        <dbReference type="PROSITE" id="PS51757"/>
    </source>
</evidence>
<dbReference type="GO" id="GO:0051015">
    <property type="term" value="F:actin filament binding"/>
    <property type="evidence" value="ECO:0007669"/>
    <property type="project" value="TreeGrafter"/>
</dbReference>
<dbReference type="Pfam" id="PF06017">
    <property type="entry name" value="Myosin_TH1"/>
    <property type="match status" value="1"/>
</dbReference>
<protein>
    <recommendedName>
        <fullName evidence="23">Osteoclast-stimulating factor 1</fullName>
        <ecNumber evidence="6">3.5.1.23</ecNumber>
    </recommendedName>
</protein>
<dbReference type="Pfam" id="PF17793">
    <property type="entry name" value="AHD"/>
    <property type="match status" value="1"/>
</dbReference>
<evidence type="ECO:0000256" key="22">
    <source>
        <dbReference type="ARBA" id="ARBA00037432"/>
    </source>
</evidence>
<dbReference type="PROSITE" id="PS50096">
    <property type="entry name" value="IQ"/>
    <property type="match status" value="1"/>
</dbReference>
<evidence type="ECO:0000256" key="6">
    <source>
        <dbReference type="ARBA" id="ARBA00011891"/>
    </source>
</evidence>
<evidence type="ECO:0000256" key="28">
    <source>
        <dbReference type="PIRSR" id="PIRSR608901-2"/>
    </source>
</evidence>
<keyword evidence="7 29" id="KW-0728">SH3 domain</keyword>
<keyword evidence="15 33" id="KW-1133">Transmembrane helix</keyword>
<feature type="compositionally biased region" description="Basic and acidic residues" evidence="32">
    <location>
        <begin position="1831"/>
        <end position="1840"/>
    </location>
</feature>
<keyword evidence="28" id="KW-0862">Zinc</keyword>
<dbReference type="GO" id="GO:0005902">
    <property type="term" value="C:microvillus"/>
    <property type="evidence" value="ECO:0007669"/>
    <property type="project" value="TreeGrafter"/>
</dbReference>
<feature type="compositionally biased region" description="Gly residues" evidence="32">
    <location>
        <begin position="1616"/>
        <end position="1627"/>
    </location>
</feature>
<evidence type="ECO:0000256" key="2">
    <source>
        <dbReference type="ARBA" id="ARBA00004760"/>
    </source>
</evidence>
<evidence type="ECO:0000256" key="30">
    <source>
        <dbReference type="PROSITE-ProRule" id="PRU00376"/>
    </source>
</evidence>
<dbReference type="GO" id="GO:0006897">
    <property type="term" value="P:endocytosis"/>
    <property type="evidence" value="ECO:0007669"/>
    <property type="project" value="TreeGrafter"/>
</dbReference>
<dbReference type="UniPathway" id="UPA00222"/>
<dbReference type="InterPro" id="IPR055129">
    <property type="entry name" value="YEATS_dom"/>
</dbReference>
<feature type="region of interest" description="Actin-binding" evidence="31">
    <location>
        <begin position="565"/>
        <end position="587"/>
    </location>
</feature>
<comment type="function">
    <text evidence="22">Induces bone resorption, acting probably through a signaling cascade which results in the secretion of factor(s) enhancing osteoclast formation and activity.</text>
</comment>
<keyword evidence="12 31" id="KW-0067">ATP-binding</keyword>
<feature type="compositionally biased region" description="Low complexity" evidence="32">
    <location>
        <begin position="1574"/>
        <end position="1583"/>
    </location>
</feature>
<comment type="cofactor">
    <cofactor evidence="28">
        <name>Zn(2+)</name>
        <dbReference type="ChEBI" id="CHEBI:29105"/>
    </cofactor>
</comment>
<dbReference type="FunFam" id="1.20.5.4820:FF:000004">
    <property type="entry name" value="Myosin IE"/>
    <property type="match status" value="1"/>
</dbReference>
<dbReference type="InterPro" id="IPR036961">
    <property type="entry name" value="Kinesin_motor_dom_sf"/>
</dbReference>
<feature type="binding site" evidence="31">
    <location>
        <begin position="108"/>
        <end position="115"/>
    </location>
    <ligand>
        <name>ATP</name>
        <dbReference type="ChEBI" id="CHEBI:30616"/>
    </ligand>
</feature>
<evidence type="ECO:0000256" key="7">
    <source>
        <dbReference type="ARBA" id="ARBA00022443"/>
    </source>
</evidence>
<dbReference type="GO" id="GO:0005634">
    <property type="term" value="C:nucleus"/>
    <property type="evidence" value="ECO:0007669"/>
    <property type="project" value="UniProtKB-SubCell"/>
</dbReference>
<dbReference type="FunFam" id="2.60.40.1970:FF:000003">
    <property type="entry name" value="MLLT1, super elongation complex subunit"/>
    <property type="match status" value="1"/>
</dbReference>
<evidence type="ECO:0000256" key="11">
    <source>
        <dbReference type="ARBA" id="ARBA00022801"/>
    </source>
</evidence>
<evidence type="ECO:0000256" key="17">
    <source>
        <dbReference type="ARBA" id="ARBA00023123"/>
    </source>
</evidence>
<feature type="region of interest" description="Disordered" evidence="32">
    <location>
        <begin position="919"/>
        <end position="1003"/>
    </location>
</feature>
<evidence type="ECO:0000256" key="12">
    <source>
        <dbReference type="ARBA" id="ARBA00022840"/>
    </source>
</evidence>
<dbReference type="Gene3D" id="1.20.120.720">
    <property type="entry name" value="Myosin VI head, motor domain, U50 subdomain"/>
    <property type="match status" value="1"/>
</dbReference>
<feature type="binding site" evidence="27">
    <location>
        <position position="1127"/>
    </location>
    <ligand>
        <name>Ca(2+)</name>
        <dbReference type="ChEBI" id="CHEBI:29108"/>
    </ligand>
</feature>
<dbReference type="CDD" id="cd01378">
    <property type="entry name" value="MYSc_Myo1"/>
    <property type="match status" value="1"/>
</dbReference>
<evidence type="ECO:0000313" key="39">
    <source>
        <dbReference type="Proteomes" id="UP000316079"/>
    </source>
</evidence>
<comment type="catalytic activity">
    <reaction evidence="26">
        <text>an N-acylsphinganine + H2O = sphinganine + a fatty acid</text>
        <dbReference type="Rhea" id="RHEA:33551"/>
        <dbReference type="ChEBI" id="CHEBI:15377"/>
        <dbReference type="ChEBI" id="CHEBI:28868"/>
        <dbReference type="ChEBI" id="CHEBI:31488"/>
        <dbReference type="ChEBI" id="CHEBI:57817"/>
    </reaction>
    <physiologicalReaction direction="left-to-right" evidence="26">
        <dbReference type="Rhea" id="RHEA:33552"/>
    </physiologicalReaction>
</comment>
<keyword evidence="8" id="KW-0597">Phosphoprotein</keyword>
<dbReference type="SMART" id="SM00326">
    <property type="entry name" value="SH3"/>
    <property type="match status" value="1"/>
</dbReference>
<dbReference type="Gene3D" id="1.20.58.530">
    <property type="match status" value="1"/>
</dbReference>
<keyword evidence="21 30" id="KW-0539">Nucleus</keyword>
<dbReference type="EMBL" id="SRMA01025167">
    <property type="protein sequence ID" value="TRY98427.1"/>
    <property type="molecule type" value="Genomic_DNA"/>
</dbReference>
<comment type="catalytic activity">
    <reaction evidence="25">
        <text>an N-acylsphing-4-enine + H2O = sphing-4-enine + a fatty acid</text>
        <dbReference type="Rhea" id="RHEA:20856"/>
        <dbReference type="ChEBI" id="CHEBI:15377"/>
        <dbReference type="ChEBI" id="CHEBI:28868"/>
        <dbReference type="ChEBI" id="CHEBI:52639"/>
        <dbReference type="ChEBI" id="CHEBI:57756"/>
        <dbReference type="EC" id="3.5.1.23"/>
    </reaction>
    <physiologicalReaction direction="left-to-right" evidence="25">
        <dbReference type="Rhea" id="RHEA:20857"/>
    </physiologicalReaction>
</comment>
<dbReference type="Gene3D" id="1.20.1270.290">
    <property type="match status" value="1"/>
</dbReference>
<sequence length="1891" mass="214522">MGSKYHWQSQNVKQSGVDDMVLLSKITEDAIVENLKKRYMDDYIFTYIGPVLISVNPFKQMPYFTDREVELYQGAAQYENPPHIYALTDNMYRNMMIDSENQCVIISGESGAGKTVAAKYIMGYISKVSGGGAKVQHVKDIILQSNPLLEAFGNAKTVRNNNSSRFGKYFEIQFSRGGEPDGGKISNFLLEKSRVVSQNENERNFHIFYQLIDGSTSQQRQDLGIMAPEYYNYLNQSGTYHVDGTNDSKDFQETMEAMQVIGISGVLQTQVLQIVAGILHLGSINFVEVGNYGQVENPDLLGFPAYLLGIDQSRLQEKVTSRVMDSKWGGKSESINVTLNLEQACYTRDALAKALYARLFDFLVEAINHAMQKPIEELSVGVLDIYGFEIFQRNGFEQFCINFVNEKLQQIFIELTLKAEQEEYVQEGIKWTPIEYFNNKVVCDLIENKLSPPGIMSVLDDVCATMHATKDGADNTLLQKLQNALGTHDHFNSWNSGFVIHHYAGKVSYDINGFCERNRDVLFPDLIELMQSSQYDFIQSLFPENLNTDKKGRPTTASSKIKRQANELVNTLMKCTPHYIRCIKPNETKRPKDWEESRVKHQVEYLGLRENIRVRRAGFAYRRLFQKFLQRYAILTTETWPNWHGPEQQGVLHLLRSVNMEKDQYQMGRSKVFIKNPESLFLLEEMRERKFDTFARTIQKAWRKYIARRKYEQMREEASDILHSFKERRRNSINRNFVGDYLGMEERPELRQFMAKRERIDFADSVNKFDRRFKSIKRDLILTPKSIYLIGREKVKKGPEKGQIKEVLKRKLDIGSLRSVSLSTRQDDFFILHESDYDSLLESTFKTEFLTLLCKRYEELTRSKLSLSFNDRLEFQLKKEGWGGGGKRLVVFQKGQTDEAVSKPGGKILNIFVGDGLPKTSSITNQERPAADSWRKKPTGGHRNGAAQFPRGGPPKQQYQQQKEVTYSMPTKHQPPPSRALPKLGSQKNHRVSRPAQNQPNNLDFLNVPDQGMSGQPKPQPRAQVPRCRALYPYYGQDVDEISFDVDDIVEVLSEDASGWWRGRIRGKEGLFPGNYFAQFHRNPPGDVTEPDPKIPSFGRMAGVFSYESSDVDWCEDNYKHSENVVEYFNTMSSFIFFVISPIMMYLLHPYAKERNLAVHLVWIMMVFVGIFSLYFHMTLSFMGQMLDELSILWVLALGYSLWFPRKLFPAFVKDRSSFSRVVLIITVISTLSSFVKPTANAYALNCFSVHILYSLIVELKSCTDKRVLRLAWASIGLWLLAISCWISDRFGCSFWQKLNFCYLHAIWHILIVVATAYGSTLVAYLDARQEIPYSLPDLQYWPWRSRAIGLPYICTVQVKLELGHRAQLRKKATSEGFTHDWMVFVRGPENSDIQHFVDKVVFRLHDSFPKPKRVCKEPPYKVEESGYAGFLMPIEEEPKKVLFNYDLFLNLEGNPPVNHLRCEKLTFNNPTRDFRRKLVKAGGIMVVPEGSEVVPRPSPDYPMLPTIPLSAFSDPKKSKTSQGSKEPSKEGSKVSKPHKIAKEHRERPRKDSESKAPSKGETERESSSKSSREPSSSSSSSKLKLKDDNKVVPKAAFKEPKLTLKESKMESMSPKGGGVGGGGGAAEGKTASKRASSAESPKPSVKKPKKGSSEGSKGSGGFSGTSPRTASSSTASSGYGEKKSSKEKGRWAKGKSEAQEAKEPKKPPESEESNSEDEASSKSEQSAASSPSNSSSSSESSSDSDFEPKQKQGQGPLRSMVEDLQSEVSDDDDSSSDEETPVKNNLTNRDSRLSLDCESDCSDGPQRPSRDPPPQPPKHTSTNNKVSGRKSPDPCLRQEKVLKKGYDKIVNLIEETGHFNVTNTTFDFDLFSLDESTVRKLQSYLEATST</sequence>
<dbReference type="Pfam" id="PF00018">
    <property type="entry name" value="SH3_1"/>
    <property type="match status" value="1"/>
</dbReference>
<dbReference type="InterPro" id="IPR008901">
    <property type="entry name" value="ACER"/>
</dbReference>
<feature type="domain" description="SH3" evidence="34">
    <location>
        <begin position="1023"/>
        <end position="1082"/>
    </location>
</feature>
<dbReference type="GO" id="GO:0005524">
    <property type="term" value="F:ATP binding"/>
    <property type="evidence" value="ECO:0007669"/>
    <property type="project" value="UniProtKB-UniRule"/>
</dbReference>
<feature type="binding site" evidence="27">
    <location>
        <position position="1116"/>
    </location>
    <ligand>
        <name>Ca(2+)</name>
        <dbReference type="ChEBI" id="CHEBI:29108"/>
    </ligand>
</feature>
<dbReference type="Gene3D" id="2.30.30.40">
    <property type="entry name" value="SH3 Domains"/>
    <property type="match status" value="1"/>
</dbReference>
<organism evidence="38 39">
    <name type="scientific">Danionella cerebrum</name>
    <dbReference type="NCBI Taxonomy" id="2873325"/>
    <lineage>
        <taxon>Eukaryota</taxon>
        <taxon>Metazoa</taxon>
        <taxon>Chordata</taxon>
        <taxon>Craniata</taxon>
        <taxon>Vertebrata</taxon>
        <taxon>Euteleostomi</taxon>
        <taxon>Actinopterygii</taxon>
        <taxon>Neopterygii</taxon>
        <taxon>Teleostei</taxon>
        <taxon>Ostariophysi</taxon>
        <taxon>Cypriniformes</taxon>
        <taxon>Danionidae</taxon>
        <taxon>Danioninae</taxon>
        <taxon>Danionella</taxon>
    </lineage>
</organism>
<dbReference type="CDD" id="cd16906">
    <property type="entry name" value="YEATS_AF-9_like"/>
    <property type="match status" value="1"/>
</dbReference>
<dbReference type="SMART" id="SM00242">
    <property type="entry name" value="MYSc"/>
    <property type="match status" value="1"/>
</dbReference>
<comment type="pathway">
    <text evidence="2">Lipid metabolism; sphingolipid metabolism.</text>
</comment>